<dbReference type="Pfam" id="PF00067">
    <property type="entry name" value="p450"/>
    <property type="match status" value="1"/>
</dbReference>
<evidence type="ECO:0000313" key="9">
    <source>
        <dbReference type="EMBL" id="MUN39626.1"/>
    </source>
</evidence>
<comment type="cofactor">
    <cofactor evidence="7">
        <name>heme</name>
        <dbReference type="ChEBI" id="CHEBI:30413"/>
    </cofactor>
</comment>
<dbReference type="InterPro" id="IPR036396">
    <property type="entry name" value="Cyt_P450_sf"/>
</dbReference>
<dbReference type="InterPro" id="IPR001128">
    <property type="entry name" value="Cyt_P450"/>
</dbReference>
<accession>A0A7K1L5U1</accession>
<evidence type="ECO:0000256" key="1">
    <source>
        <dbReference type="ARBA" id="ARBA00010617"/>
    </source>
</evidence>
<keyword evidence="3 7" id="KW-0479">Metal-binding</keyword>
<dbReference type="EMBL" id="WOFH01000008">
    <property type="protein sequence ID" value="MUN39626.1"/>
    <property type="molecule type" value="Genomic_DNA"/>
</dbReference>
<name>A0A7K1L5U1_9ACTN</name>
<proteinExistence type="inferred from homology"/>
<keyword evidence="10" id="KW-1185">Reference proteome</keyword>
<gene>
    <name evidence="9" type="ORF">GNZ18_23955</name>
</gene>
<dbReference type="PANTHER" id="PTHR24291">
    <property type="entry name" value="CYTOCHROME P450 FAMILY 4"/>
    <property type="match status" value="1"/>
</dbReference>
<dbReference type="AlphaFoldDB" id="A0A7K1L5U1"/>
<protein>
    <submittedName>
        <fullName evidence="9">Cytochrome P450</fullName>
    </submittedName>
</protein>
<dbReference type="PRINTS" id="PR00463">
    <property type="entry name" value="EP450I"/>
</dbReference>
<dbReference type="InterPro" id="IPR050196">
    <property type="entry name" value="Cytochrome_P450_Monoox"/>
</dbReference>
<keyword evidence="2 7" id="KW-0349">Heme</keyword>
<dbReference type="SUPFAM" id="SSF48264">
    <property type="entry name" value="Cytochrome P450"/>
    <property type="match status" value="1"/>
</dbReference>
<reference evidence="9 10" key="1">
    <citation type="submission" date="2019-11" db="EMBL/GenBank/DDBJ databases">
        <authorList>
            <person name="Cao P."/>
        </authorList>
    </citation>
    <scope>NUCLEOTIDE SEQUENCE [LARGE SCALE GENOMIC DNA]</scope>
    <source>
        <strain evidence="9 10">NEAU-AAG5</strain>
    </source>
</reference>
<dbReference type="GO" id="GO:0016705">
    <property type="term" value="F:oxidoreductase activity, acting on paired donors, with incorporation or reduction of molecular oxygen"/>
    <property type="evidence" value="ECO:0007669"/>
    <property type="project" value="InterPro"/>
</dbReference>
<keyword evidence="4 8" id="KW-0560">Oxidoreductase</keyword>
<evidence type="ECO:0000256" key="4">
    <source>
        <dbReference type="ARBA" id="ARBA00023002"/>
    </source>
</evidence>
<evidence type="ECO:0000256" key="2">
    <source>
        <dbReference type="ARBA" id="ARBA00022617"/>
    </source>
</evidence>
<feature type="binding site" description="axial binding residue" evidence="7">
    <location>
        <position position="393"/>
    </location>
    <ligand>
        <name>heme</name>
        <dbReference type="ChEBI" id="CHEBI:30413"/>
    </ligand>
    <ligandPart>
        <name>Fe</name>
        <dbReference type="ChEBI" id="CHEBI:18248"/>
    </ligandPart>
</feature>
<evidence type="ECO:0000256" key="3">
    <source>
        <dbReference type="ARBA" id="ARBA00022723"/>
    </source>
</evidence>
<keyword evidence="5 7" id="KW-0408">Iron</keyword>
<comment type="similarity">
    <text evidence="1 8">Belongs to the cytochrome P450 family.</text>
</comment>
<evidence type="ECO:0000256" key="8">
    <source>
        <dbReference type="RuleBase" id="RU000461"/>
    </source>
</evidence>
<organism evidence="9 10">
    <name type="scientific">Actinomadura litoris</name>
    <dbReference type="NCBI Taxonomy" id="2678616"/>
    <lineage>
        <taxon>Bacteria</taxon>
        <taxon>Bacillati</taxon>
        <taxon>Actinomycetota</taxon>
        <taxon>Actinomycetes</taxon>
        <taxon>Streptosporangiales</taxon>
        <taxon>Thermomonosporaceae</taxon>
        <taxon>Actinomadura</taxon>
    </lineage>
</organism>
<dbReference type="Gene3D" id="1.10.630.10">
    <property type="entry name" value="Cytochrome P450"/>
    <property type="match status" value="1"/>
</dbReference>
<evidence type="ECO:0000256" key="6">
    <source>
        <dbReference type="ARBA" id="ARBA00023033"/>
    </source>
</evidence>
<comment type="caution">
    <text evidence="9">The sequence shown here is derived from an EMBL/GenBank/DDBJ whole genome shotgun (WGS) entry which is preliminary data.</text>
</comment>
<dbReference type="CDD" id="cd11049">
    <property type="entry name" value="CYP170A1-like"/>
    <property type="match status" value="1"/>
</dbReference>
<dbReference type="PROSITE" id="PS00086">
    <property type="entry name" value="CYTOCHROME_P450"/>
    <property type="match status" value="1"/>
</dbReference>
<dbReference type="InterPro" id="IPR002401">
    <property type="entry name" value="Cyt_P450_E_grp-I"/>
</dbReference>
<dbReference type="InterPro" id="IPR017972">
    <property type="entry name" value="Cyt_P450_CS"/>
</dbReference>
<evidence type="ECO:0000256" key="5">
    <source>
        <dbReference type="ARBA" id="ARBA00023004"/>
    </source>
</evidence>
<evidence type="ECO:0000313" key="10">
    <source>
        <dbReference type="Proteomes" id="UP000432015"/>
    </source>
</evidence>
<dbReference type="GO" id="GO:0004497">
    <property type="term" value="F:monooxygenase activity"/>
    <property type="evidence" value="ECO:0007669"/>
    <property type="project" value="UniProtKB-KW"/>
</dbReference>
<keyword evidence="6 8" id="KW-0503">Monooxygenase</keyword>
<dbReference type="Proteomes" id="UP000432015">
    <property type="component" value="Unassembled WGS sequence"/>
</dbReference>
<dbReference type="GO" id="GO:0020037">
    <property type="term" value="F:heme binding"/>
    <property type="evidence" value="ECO:0007669"/>
    <property type="project" value="InterPro"/>
</dbReference>
<sequence length="458" mass="49804">MAAPRSIPTVPGSLPLIGHMAALLRDPLGFLRTLPAHGDLVRLRLGPVDAVLVCDPDLILQVLRDDRTFDKGGPVFARLGEAVGDGLATCPHSRHRRQRRLVQPAFHPGRLPGYAEVMTGRIDAVTGSWRDGQILDVLPEMMTISVETTTAMIYSDALPGPVRRATLEDIGTVLAGAFRRMLTPPPLDRLPTPANRRYHRAIADLRATLGGVVDDRRGDDADRGDLLSALLASRDPGGGRGLTDEEIVDQAMTFLIAGTETTAAVLAWTMHLMAGHPDIEDRLHAEVDDVLGDRPATHAVLPELGMTGQIISETLRLLPPAWLFTRTATADTRLGLAGIPKGTTMLCSPYVIHHRADLYPHPERFDPDRWSPERRTALPRGGFLPFGAGARKCIGDRFGLTEATLALATIAARWRLEPLPGQDDARVALAATLRPRELRMRAAARTARPESRPPGRRA</sequence>
<dbReference type="PRINTS" id="PR00385">
    <property type="entry name" value="P450"/>
</dbReference>
<evidence type="ECO:0000256" key="7">
    <source>
        <dbReference type="PIRSR" id="PIRSR602401-1"/>
    </source>
</evidence>
<dbReference type="GO" id="GO:0005506">
    <property type="term" value="F:iron ion binding"/>
    <property type="evidence" value="ECO:0007669"/>
    <property type="project" value="InterPro"/>
</dbReference>
<dbReference type="PANTHER" id="PTHR24291:SF50">
    <property type="entry name" value="BIFUNCTIONAL ALBAFLAVENONE MONOOXYGENASE_TERPENE SYNTHASE"/>
    <property type="match status" value="1"/>
</dbReference>
<dbReference type="RefSeq" id="WP_156218756.1">
    <property type="nucleotide sequence ID" value="NZ_WOFH01000008.1"/>
</dbReference>